<dbReference type="InterPro" id="IPR045445">
    <property type="entry name" value="DUF6502"/>
</dbReference>
<accession>A0A191ZJN2</accession>
<dbReference type="KEGG" id="haz:A9404_12440"/>
<evidence type="ECO:0000256" key="1">
    <source>
        <dbReference type="SAM" id="MobiDB-lite"/>
    </source>
</evidence>
<sequence>MNNAVKSAAIAIFRPLVRFLIGHGWTYGAMAELLKVVCVEESCRLRPPGAPPLTDSKVSLLSGVHRKEVNRIRQELADRSPDDLPMRQGANIAAQLVALWVTHPDCVDERGEPRALPLRAEKSPCIETLAREIKADMRPRTILDDLIRAGIVEERSGLFHLLRTSYVSDVPEDRLVFLGANVGDHLASAVHNLQGIDPPFIEQAVYFDALPPSVVDDVRSELRQLGSQMIRTAYERVSRRDTGAQHEPSRRLRMGVYYYEEAVPSRAAGPAPADDPGGNPGGNPSSNPSSNPGGEAATDKVDGQPDV</sequence>
<organism evidence="2 3">
    <name type="scientific">Halothiobacillus diazotrophicus</name>
    <dbReference type="NCBI Taxonomy" id="1860122"/>
    <lineage>
        <taxon>Bacteria</taxon>
        <taxon>Pseudomonadati</taxon>
        <taxon>Pseudomonadota</taxon>
        <taxon>Gammaproteobacteria</taxon>
        <taxon>Chromatiales</taxon>
        <taxon>Halothiobacillaceae</taxon>
        <taxon>Halothiobacillus</taxon>
    </lineage>
</organism>
<evidence type="ECO:0000313" key="2">
    <source>
        <dbReference type="EMBL" id="ANJ68075.1"/>
    </source>
</evidence>
<feature type="compositionally biased region" description="Basic and acidic residues" evidence="1">
    <location>
        <begin position="297"/>
        <end position="307"/>
    </location>
</feature>
<evidence type="ECO:0000313" key="3">
    <source>
        <dbReference type="Proteomes" id="UP000078596"/>
    </source>
</evidence>
<name>A0A191ZJN2_9GAMM</name>
<dbReference type="Proteomes" id="UP000078596">
    <property type="component" value="Chromosome"/>
</dbReference>
<dbReference type="EMBL" id="CP016027">
    <property type="protein sequence ID" value="ANJ68075.1"/>
    <property type="molecule type" value="Genomic_DNA"/>
</dbReference>
<feature type="compositionally biased region" description="Low complexity" evidence="1">
    <location>
        <begin position="267"/>
        <end position="294"/>
    </location>
</feature>
<protein>
    <submittedName>
        <fullName evidence="2">Uncharacterized protein</fullName>
    </submittedName>
</protein>
<dbReference type="AlphaFoldDB" id="A0A191ZJN2"/>
<keyword evidence="3" id="KW-1185">Reference proteome</keyword>
<dbReference type="RefSeq" id="WP_066102203.1">
    <property type="nucleotide sequence ID" value="NZ_CP016027.1"/>
</dbReference>
<proteinExistence type="predicted"/>
<reference evidence="2 3" key="1">
    <citation type="submission" date="2016-06" db="EMBL/GenBank/DDBJ databases">
        <title>Insight into the functional genes involving in sulfur oxidation in Pearl River water.</title>
        <authorList>
            <person name="Luo J."/>
            <person name="Tan X."/>
            <person name="Lin W."/>
        </authorList>
    </citation>
    <scope>NUCLEOTIDE SEQUENCE [LARGE SCALE GENOMIC DNA]</scope>
    <source>
        <strain evidence="2 3">LS2</strain>
    </source>
</reference>
<dbReference type="STRING" id="1860122.A9404_12440"/>
<gene>
    <name evidence="2" type="ORF">A9404_12440</name>
</gene>
<feature type="region of interest" description="Disordered" evidence="1">
    <location>
        <begin position="265"/>
        <end position="307"/>
    </location>
</feature>
<dbReference type="Pfam" id="PF20112">
    <property type="entry name" value="DUF6502"/>
    <property type="match status" value="1"/>
</dbReference>